<proteinExistence type="predicted"/>
<dbReference type="PANTHER" id="PTHR22753">
    <property type="entry name" value="TRANSMEMBRANE PROTEIN 68"/>
    <property type="match status" value="1"/>
</dbReference>
<dbReference type="GO" id="GO:0016020">
    <property type="term" value="C:membrane"/>
    <property type="evidence" value="ECO:0007669"/>
    <property type="project" value="TreeGrafter"/>
</dbReference>
<dbReference type="EMBL" id="VXAL01004761">
    <property type="protein sequence ID" value="NXK47085.1"/>
    <property type="molecule type" value="Genomic_DNA"/>
</dbReference>
<feature type="non-terminal residue" evidence="2">
    <location>
        <position position="168"/>
    </location>
</feature>
<feature type="transmembrane region" description="Helical" evidence="1">
    <location>
        <begin position="47"/>
        <end position="73"/>
    </location>
</feature>
<protein>
    <submittedName>
        <fullName evidence="2">TMM68 protein</fullName>
    </submittedName>
</protein>
<gene>
    <name evidence="2" type="primary">Tmem68_0</name>
    <name evidence="2" type="ORF">CHATOR_R09601</name>
</gene>
<name>A0A7L0JR05_CHATO</name>
<evidence type="ECO:0000256" key="1">
    <source>
        <dbReference type="SAM" id="Phobius"/>
    </source>
</evidence>
<reference evidence="2 3" key="1">
    <citation type="submission" date="2019-09" db="EMBL/GenBank/DDBJ databases">
        <title>Bird 10,000 Genomes (B10K) Project - Family phase.</title>
        <authorList>
            <person name="Zhang G."/>
        </authorList>
    </citation>
    <scope>NUCLEOTIDE SEQUENCE [LARGE SCALE GENOMIC DNA]</scope>
    <source>
        <strain evidence="2">B10K-DU-011-36</strain>
        <tissue evidence="2">Muscle</tissue>
    </source>
</reference>
<keyword evidence="1" id="KW-0812">Transmembrane</keyword>
<feature type="non-terminal residue" evidence="2">
    <location>
        <position position="1"/>
    </location>
</feature>
<keyword evidence="1" id="KW-0472">Membrane</keyword>
<keyword evidence="1" id="KW-1133">Transmembrane helix</keyword>
<accession>A0A7L0JR05</accession>
<dbReference type="Proteomes" id="UP000537522">
    <property type="component" value="Unassembled WGS sequence"/>
</dbReference>
<keyword evidence="3" id="KW-1185">Reference proteome</keyword>
<evidence type="ECO:0000313" key="2">
    <source>
        <dbReference type="EMBL" id="NXK47085.1"/>
    </source>
</evidence>
<dbReference type="PANTHER" id="PTHR22753:SF23">
    <property type="entry name" value="TRANSMEMBRANE PROTEIN 68"/>
    <property type="match status" value="1"/>
</dbReference>
<sequence>MIGRNESCTAGPIPMSYLTCLAHLLGEWTGMEHIEDYLSYTVYLSWLLFPVVIAFIFPAIIFIFFTYFSILLVHIYIYKRKNELNEANSGDIWYGVKEMLATVWDRHGRIWHGYELHGDENIPEGPALIVFYHGAWPGDFMYFMARLLLQRKRYCYAVTDYFVSRLPG</sequence>
<organism evidence="2 3">
    <name type="scientific">Chauna torquata</name>
    <name type="common">Southern screamer</name>
    <dbReference type="NCBI Taxonomy" id="30388"/>
    <lineage>
        <taxon>Eukaryota</taxon>
        <taxon>Metazoa</taxon>
        <taxon>Chordata</taxon>
        <taxon>Craniata</taxon>
        <taxon>Vertebrata</taxon>
        <taxon>Euteleostomi</taxon>
        <taxon>Archelosauria</taxon>
        <taxon>Archosauria</taxon>
        <taxon>Dinosauria</taxon>
        <taxon>Saurischia</taxon>
        <taxon>Theropoda</taxon>
        <taxon>Coelurosauria</taxon>
        <taxon>Aves</taxon>
        <taxon>Neognathae</taxon>
        <taxon>Galloanserae</taxon>
        <taxon>Anseriformes</taxon>
        <taxon>Anhimidae</taxon>
        <taxon>Chauna</taxon>
    </lineage>
</organism>
<comment type="caution">
    <text evidence="2">The sequence shown here is derived from an EMBL/GenBank/DDBJ whole genome shotgun (WGS) entry which is preliminary data.</text>
</comment>
<evidence type="ECO:0000313" key="3">
    <source>
        <dbReference type="Proteomes" id="UP000537522"/>
    </source>
</evidence>
<dbReference type="AlphaFoldDB" id="A0A7L0JR05"/>